<name>A0ABP3G1G4_9ACTN</name>
<feature type="domain" description="Right handed beta helix" evidence="3">
    <location>
        <begin position="161"/>
        <end position="291"/>
    </location>
</feature>
<dbReference type="Pfam" id="PF13229">
    <property type="entry name" value="Beta_helix"/>
    <property type="match status" value="1"/>
</dbReference>
<evidence type="ECO:0000313" key="4">
    <source>
        <dbReference type="EMBL" id="GAA0331413.1"/>
    </source>
</evidence>
<protein>
    <recommendedName>
        <fullName evidence="3">Right handed beta helix domain-containing protein</fullName>
    </recommendedName>
</protein>
<proteinExistence type="predicted"/>
<feature type="signal peptide" evidence="2">
    <location>
        <begin position="1"/>
        <end position="27"/>
    </location>
</feature>
<dbReference type="RefSeq" id="WP_252805444.1">
    <property type="nucleotide sequence ID" value="NZ_BAAABM010000016.1"/>
</dbReference>
<feature type="region of interest" description="Disordered" evidence="1">
    <location>
        <begin position="424"/>
        <end position="453"/>
    </location>
</feature>
<reference evidence="5" key="1">
    <citation type="journal article" date="2019" name="Int. J. Syst. Evol. Microbiol.">
        <title>The Global Catalogue of Microorganisms (GCM) 10K type strain sequencing project: providing services to taxonomists for standard genome sequencing and annotation.</title>
        <authorList>
            <consortium name="The Broad Institute Genomics Platform"/>
            <consortium name="The Broad Institute Genome Sequencing Center for Infectious Disease"/>
            <person name="Wu L."/>
            <person name="Ma J."/>
        </authorList>
    </citation>
    <scope>NUCLEOTIDE SEQUENCE [LARGE SCALE GENOMIC DNA]</scope>
    <source>
        <strain evidence="5">JCM 3146</strain>
    </source>
</reference>
<sequence length="487" mass="51041">MGRFARRLLVAVVSALSTTVITSSAFASSAAASPGRPVSPPAGAYHIPAYRPAPAAQRLVVCERGGHYTGLAQQLAAECAYHDVQAAVDAVRQRGTTIYVLPGTYRERPSLAAPSGPCHALAGKATLTYEQERACPHLRNLISVSGLGDLQLEGVGDGVVIEGDKPIGVRADRADGFYLRNVTVRGFKEDGVAVVETDGFVLDRVTARDDGRDGLAAYGTDHGVIADCEAAGNGDAGIATASASDRRGDRLSVEIRGCRSHGNLVGYSGTAGDSVYVHDNEFSGNATGAVLDSSVQAVGMPQNHAMFVANRVFGNNADPYRDCGTHCPARAVPVGTGMLLAGGDENTYASNFVYDNWRYGIAQHWIPASRRGETDPAKQRDTSHGNRYVGNLMGVTPYGAAAPNGVDFWWDEQGDGNCWQNNASSWGRPRSDPAALPDCDHPSSGGPYARQGNPAKTAVVTACAAYAPGRPRPAGCTWLTAPSKPAA</sequence>
<dbReference type="SMART" id="SM00710">
    <property type="entry name" value="PbH1"/>
    <property type="match status" value="4"/>
</dbReference>
<comment type="caution">
    <text evidence="4">The sequence shown here is derived from an EMBL/GenBank/DDBJ whole genome shotgun (WGS) entry which is preliminary data.</text>
</comment>
<dbReference type="Proteomes" id="UP001501822">
    <property type="component" value="Unassembled WGS sequence"/>
</dbReference>
<dbReference type="EMBL" id="BAAABM010000016">
    <property type="protein sequence ID" value="GAA0331413.1"/>
    <property type="molecule type" value="Genomic_DNA"/>
</dbReference>
<evidence type="ECO:0000313" key="5">
    <source>
        <dbReference type="Proteomes" id="UP001501822"/>
    </source>
</evidence>
<keyword evidence="5" id="KW-1185">Reference proteome</keyword>
<dbReference type="SUPFAM" id="SSF51126">
    <property type="entry name" value="Pectin lyase-like"/>
    <property type="match status" value="1"/>
</dbReference>
<dbReference type="Gene3D" id="2.160.20.10">
    <property type="entry name" value="Single-stranded right-handed beta-helix, Pectin lyase-like"/>
    <property type="match status" value="1"/>
</dbReference>
<dbReference type="InterPro" id="IPR012334">
    <property type="entry name" value="Pectin_lyas_fold"/>
</dbReference>
<keyword evidence="2" id="KW-0732">Signal</keyword>
<dbReference type="InterPro" id="IPR011050">
    <property type="entry name" value="Pectin_lyase_fold/virulence"/>
</dbReference>
<dbReference type="InterPro" id="IPR039448">
    <property type="entry name" value="Beta_helix"/>
</dbReference>
<feature type="chain" id="PRO_5046454231" description="Right handed beta helix domain-containing protein" evidence="2">
    <location>
        <begin position="28"/>
        <end position="487"/>
    </location>
</feature>
<evidence type="ECO:0000256" key="1">
    <source>
        <dbReference type="SAM" id="MobiDB-lite"/>
    </source>
</evidence>
<evidence type="ECO:0000259" key="3">
    <source>
        <dbReference type="Pfam" id="PF13229"/>
    </source>
</evidence>
<evidence type="ECO:0000256" key="2">
    <source>
        <dbReference type="SAM" id="SignalP"/>
    </source>
</evidence>
<accession>A0ABP3G1G4</accession>
<organism evidence="4 5">
    <name type="scientific">Actinoallomurus spadix</name>
    <dbReference type="NCBI Taxonomy" id="79912"/>
    <lineage>
        <taxon>Bacteria</taxon>
        <taxon>Bacillati</taxon>
        <taxon>Actinomycetota</taxon>
        <taxon>Actinomycetes</taxon>
        <taxon>Streptosporangiales</taxon>
        <taxon>Thermomonosporaceae</taxon>
        <taxon>Actinoallomurus</taxon>
    </lineage>
</organism>
<gene>
    <name evidence="4" type="ORF">GCM10010151_21570</name>
</gene>
<dbReference type="InterPro" id="IPR006626">
    <property type="entry name" value="PbH1"/>
</dbReference>